<dbReference type="CDD" id="cd06261">
    <property type="entry name" value="TM_PBP2"/>
    <property type="match status" value="1"/>
</dbReference>
<feature type="domain" description="ABC transmembrane type-1" evidence="8">
    <location>
        <begin position="23"/>
        <end position="217"/>
    </location>
</feature>
<accession>A0A380LK45</accession>
<dbReference type="InterPro" id="IPR051322">
    <property type="entry name" value="AA_ABC_Transporter_Permease"/>
</dbReference>
<evidence type="ECO:0000313" key="9">
    <source>
        <dbReference type="EMBL" id="MDB7981403.1"/>
    </source>
</evidence>
<dbReference type="AlphaFoldDB" id="A0A380LK45"/>
<gene>
    <name evidence="12" type="primary">metP</name>
    <name evidence="11" type="ORF">DXC78_06410</name>
    <name evidence="10" type="ORF">HF861_00285</name>
    <name evidence="12" type="ORF">NCTC11087_00440</name>
    <name evidence="9" type="ORF">PND82_01040</name>
</gene>
<dbReference type="PANTHER" id="PTHR30450:SF1">
    <property type="entry name" value="D-METHIONINE TRANSPORT SYSTEM PERMEASE PROTEIN METI-RELATED"/>
    <property type="match status" value="1"/>
</dbReference>
<sequence length="226" mass="24500">MMNFLIQIMPNLIDRIDVFGDAIIETLLMVLISGAVSALFGIVFGVILVVTRPGDILENRILNTILGRIIDLFRAVPFIILVMVLSPLTLLISGASIGLKATFFPLIVGTVPFFARQVEQAIAETDRGLVEASESMGLAPLEIIFKVYLRESVPSIIRATTITFISMIGLTAIVGAIGGGGLGAFCYNYGYSQSNFDIMWVSLIVIVILTIIVQLIGDLLVRKTTH</sequence>
<evidence type="ECO:0000313" key="10">
    <source>
        <dbReference type="EMBL" id="NME43327.1"/>
    </source>
</evidence>
<organism evidence="12 13">
    <name type="scientific">Faecalicoccus pleomorphus</name>
    <dbReference type="NCBI Taxonomy" id="1323"/>
    <lineage>
        <taxon>Bacteria</taxon>
        <taxon>Bacillati</taxon>
        <taxon>Bacillota</taxon>
        <taxon>Erysipelotrichia</taxon>
        <taxon>Erysipelotrichales</taxon>
        <taxon>Erysipelotrichaceae</taxon>
        <taxon>Faecalicoccus</taxon>
    </lineage>
</organism>
<evidence type="ECO:0000313" key="12">
    <source>
        <dbReference type="EMBL" id="SUO03575.1"/>
    </source>
</evidence>
<dbReference type="SUPFAM" id="SSF161098">
    <property type="entry name" value="MetI-like"/>
    <property type="match status" value="1"/>
</dbReference>
<evidence type="ECO:0000313" key="11">
    <source>
        <dbReference type="EMBL" id="RGD76490.1"/>
    </source>
</evidence>
<dbReference type="Proteomes" id="UP000255523">
    <property type="component" value="Unassembled WGS sequence"/>
</dbReference>
<proteinExistence type="inferred from homology"/>
<evidence type="ECO:0000256" key="1">
    <source>
        <dbReference type="ARBA" id="ARBA00004651"/>
    </source>
</evidence>
<dbReference type="STRING" id="1123313.GCA_000420345_00052"/>
<protein>
    <submittedName>
        <fullName evidence="12">ABC transporter permease</fullName>
    </submittedName>
</protein>
<comment type="subcellular location">
    <subcellularLocation>
        <location evidence="1 7">Cell membrane</location>
        <topology evidence="1 7">Multi-pass membrane protein</topology>
    </subcellularLocation>
</comment>
<feature type="transmembrane region" description="Helical" evidence="7">
    <location>
        <begin position="97"/>
        <end position="115"/>
    </location>
</feature>
<evidence type="ECO:0000256" key="7">
    <source>
        <dbReference type="RuleBase" id="RU363032"/>
    </source>
</evidence>
<evidence type="ECO:0000256" key="2">
    <source>
        <dbReference type="ARBA" id="ARBA00022448"/>
    </source>
</evidence>
<dbReference type="EMBL" id="UHFX01000003">
    <property type="protein sequence ID" value="SUO03575.1"/>
    <property type="molecule type" value="Genomic_DNA"/>
</dbReference>
<name>A0A380LK45_9FIRM</name>
<dbReference type="GO" id="GO:0005886">
    <property type="term" value="C:plasma membrane"/>
    <property type="evidence" value="ECO:0007669"/>
    <property type="project" value="UniProtKB-SubCell"/>
</dbReference>
<evidence type="ECO:0000313" key="14">
    <source>
        <dbReference type="Proteomes" id="UP000260721"/>
    </source>
</evidence>
<keyword evidence="3" id="KW-1003">Cell membrane</keyword>
<feature type="transmembrane region" description="Helical" evidence="7">
    <location>
        <begin position="156"/>
        <end position="178"/>
    </location>
</feature>
<dbReference type="PANTHER" id="PTHR30450">
    <property type="entry name" value="ABC TRANSPORTER PERMEASE"/>
    <property type="match status" value="1"/>
</dbReference>
<evidence type="ECO:0000313" key="15">
    <source>
        <dbReference type="Proteomes" id="UP000540014"/>
    </source>
</evidence>
<dbReference type="PROSITE" id="PS50928">
    <property type="entry name" value="ABC_TM1"/>
    <property type="match status" value="1"/>
</dbReference>
<dbReference type="InterPro" id="IPR035906">
    <property type="entry name" value="MetI-like_sf"/>
</dbReference>
<evidence type="ECO:0000256" key="3">
    <source>
        <dbReference type="ARBA" id="ARBA00022475"/>
    </source>
</evidence>
<keyword evidence="6 7" id="KW-0472">Membrane</keyword>
<feature type="transmembrane region" description="Helical" evidence="7">
    <location>
        <begin position="198"/>
        <end position="221"/>
    </location>
</feature>
<keyword evidence="13" id="KW-1185">Reference proteome</keyword>
<dbReference type="GO" id="GO:0048473">
    <property type="term" value="P:D-methionine transmembrane transport"/>
    <property type="evidence" value="ECO:0007669"/>
    <property type="project" value="TreeGrafter"/>
</dbReference>
<reference evidence="10 15" key="3">
    <citation type="submission" date="2020-04" db="EMBL/GenBank/DDBJ databases">
        <authorList>
            <person name="Hitch T.C.A."/>
            <person name="Wylensek D."/>
            <person name="Clavel T."/>
        </authorList>
    </citation>
    <scope>NUCLEOTIDE SEQUENCE [LARGE SCALE GENOMIC DNA]</scope>
    <source>
        <strain evidence="10 15">BSM-383-APC-22F</strain>
    </source>
</reference>
<dbReference type="Pfam" id="PF00528">
    <property type="entry name" value="BPD_transp_1"/>
    <property type="match status" value="1"/>
</dbReference>
<dbReference type="EMBL" id="JABAFR010000001">
    <property type="protein sequence ID" value="NME43327.1"/>
    <property type="molecule type" value="Genomic_DNA"/>
</dbReference>
<keyword evidence="4 7" id="KW-0812">Transmembrane</keyword>
<feature type="transmembrane region" description="Helical" evidence="7">
    <location>
        <begin position="72"/>
        <end position="91"/>
    </location>
</feature>
<dbReference type="GeneID" id="77461426"/>
<dbReference type="RefSeq" id="WP_022788950.1">
    <property type="nucleotide sequence ID" value="NZ_CALCIP010000037.1"/>
</dbReference>
<evidence type="ECO:0000256" key="6">
    <source>
        <dbReference type="ARBA" id="ARBA00023136"/>
    </source>
</evidence>
<reference evidence="11 14" key="2">
    <citation type="submission" date="2018-08" db="EMBL/GenBank/DDBJ databases">
        <title>A genome reference for cultivated species of the human gut microbiota.</title>
        <authorList>
            <person name="Zou Y."/>
            <person name="Xue W."/>
            <person name="Luo G."/>
        </authorList>
    </citation>
    <scope>NUCLEOTIDE SEQUENCE [LARGE SCALE GENOMIC DNA]</scope>
    <source>
        <strain evidence="11 14">TF08-11</strain>
    </source>
</reference>
<evidence type="ECO:0000259" key="8">
    <source>
        <dbReference type="PROSITE" id="PS50928"/>
    </source>
</evidence>
<reference evidence="9" key="4">
    <citation type="submission" date="2023-01" db="EMBL/GenBank/DDBJ databases">
        <title>Human gut microbiome strain richness.</title>
        <authorList>
            <person name="Chen-Liaw A."/>
        </authorList>
    </citation>
    <scope>NUCLEOTIDE SEQUENCE</scope>
    <source>
        <strain evidence="9">D8_m1001271B151109d0_201107</strain>
    </source>
</reference>
<evidence type="ECO:0000313" key="13">
    <source>
        <dbReference type="Proteomes" id="UP000255523"/>
    </source>
</evidence>
<keyword evidence="2 7" id="KW-0813">Transport</keyword>
<dbReference type="Gene3D" id="1.10.3720.10">
    <property type="entry name" value="MetI-like"/>
    <property type="match status" value="1"/>
</dbReference>
<feature type="transmembrane region" description="Helical" evidence="7">
    <location>
        <begin position="27"/>
        <end position="51"/>
    </location>
</feature>
<dbReference type="InterPro" id="IPR000515">
    <property type="entry name" value="MetI-like"/>
</dbReference>
<comment type="similarity">
    <text evidence="7">Belongs to the binding-protein-dependent transport system permease family.</text>
</comment>
<dbReference type="Proteomes" id="UP001212981">
    <property type="component" value="Unassembled WGS sequence"/>
</dbReference>
<evidence type="ECO:0000256" key="4">
    <source>
        <dbReference type="ARBA" id="ARBA00022692"/>
    </source>
</evidence>
<dbReference type="Proteomes" id="UP000260721">
    <property type="component" value="Unassembled WGS sequence"/>
</dbReference>
<dbReference type="Proteomes" id="UP000540014">
    <property type="component" value="Unassembled WGS sequence"/>
</dbReference>
<evidence type="ECO:0000256" key="5">
    <source>
        <dbReference type="ARBA" id="ARBA00022989"/>
    </source>
</evidence>
<reference evidence="12 13" key="1">
    <citation type="submission" date="2018-06" db="EMBL/GenBank/DDBJ databases">
        <authorList>
            <consortium name="Pathogen Informatics"/>
            <person name="Doyle S."/>
        </authorList>
    </citation>
    <scope>NUCLEOTIDE SEQUENCE [LARGE SCALE GENOMIC DNA]</scope>
    <source>
        <strain evidence="12 13">NCTC11087</strain>
    </source>
</reference>
<dbReference type="OrthoDB" id="9793490at2"/>
<dbReference type="EMBL" id="QUSK01000012">
    <property type="protein sequence ID" value="RGD76490.1"/>
    <property type="molecule type" value="Genomic_DNA"/>
</dbReference>
<keyword evidence="5 7" id="KW-1133">Transmembrane helix</keyword>
<dbReference type="EMBL" id="JAQLXO010000001">
    <property type="protein sequence ID" value="MDB7981403.1"/>
    <property type="molecule type" value="Genomic_DNA"/>
</dbReference>